<reference evidence="1 2" key="1">
    <citation type="submission" date="2015-12" db="EMBL/GenBank/DDBJ databases">
        <title>Draft genome of the nematode, Onchocerca flexuosa.</title>
        <authorList>
            <person name="Mitreva M."/>
        </authorList>
    </citation>
    <scope>NUCLEOTIDE SEQUENCE [LARGE SCALE GENOMIC DNA]</scope>
    <source>
        <strain evidence="1">Red Deer</strain>
    </source>
</reference>
<keyword evidence="2" id="KW-1185">Reference proteome</keyword>
<dbReference type="Gene3D" id="2.40.280.10">
    <property type="match status" value="1"/>
</dbReference>
<evidence type="ECO:0000313" key="1">
    <source>
        <dbReference type="EMBL" id="OZC08261.1"/>
    </source>
</evidence>
<evidence type="ECO:0000313" key="2">
    <source>
        <dbReference type="Proteomes" id="UP000242913"/>
    </source>
</evidence>
<name>A0A238BSD8_9BILA</name>
<dbReference type="InterPro" id="IPR000037">
    <property type="entry name" value="SsrA-bd_prot"/>
</dbReference>
<protein>
    <submittedName>
        <fullName evidence="1">Putative SmpB protein</fullName>
    </submittedName>
</protein>
<dbReference type="AlphaFoldDB" id="A0A238BSD8"/>
<sequence length="80" mass="9360">MLVYNDIDGTTYDDDQDVDNHEACVVLLSSKVKSLVNGRDDLSDTYVVFRKNEAYILNMHIDKYHIGTEPNQREKKLRQR</sequence>
<dbReference type="SUPFAM" id="SSF74982">
    <property type="entry name" value="Small protein B (SmpB)"/>
    <property type="match status" value="1"/>
</dbReference>
<dbReference type="InterPro" id="IPR023620">
    <property type="entry name" value="SmpB"/>
</dbReference>
<gene>
    <name evidence="1" type="ORF">X798_04740</name>
</gene>
<dbReference type="Pfam" id="PF01668">
    <property type="entry name" value="SmpB"/>
    <property type="match status" value="1"/>
</dbReference>
<accession>A0A238BSD8</accession>
<organism evidence="1 2">
    <name type="scientific">Onchocerca flexuosa</name>
    <dbReference type="NCBI Taxonomy" id="387005"/>
    <lineage>
        <taxon>Eukaryota</taxon>
        <taxon>Metazoa</taxon>
        <taxon>Ecdysozoa</taxon>
        <taxon>Nematoda</taxon>
        <taxon>Chromadorea</taxon>
        <taxon>Rhabditida</taxon>
        <taxon>Spirurina</taxon>
        <taxon>Spiruromorpha</taxon>
        <taxon>Filarioidea</taxon>
        <taxon>Onchocercidae</taxon>
        <taxon>Onchocerca</taxon>
    </lineage>
</organism>
<dbReference type="Proteomes" id="UP000242913">
    <property type="component" value="Unassembled WGS sequence"/>
</dbReference>
<proteinExistence type="predicted"/>
<dbReference type="EMBL" id="KZ270011">
    <property type="protein sequence ID" value="OZC08261.1"/>
    <property type="molecule type" value="Genomic_DNA"/>
</dbReference>
<dbReference type="GO" id="GO:0003723">
    <property type="term" value="F:RNA binding"/>
    <property type="evidence" value="ECO:0007669"/>
    <property type="project" value="InterPro"/>
</dbReference>